<sequence length="143" mass="16685">MNPDDPESVERAASVIRQYPDMFGFVLRTAIFSSWVELTDFDAVELKYRAFLDSALRDFRTNPDEYLLSIDPAYQSFNVQLKDDSASMDSGEQQIRIAIYMFWIGLDPVRRRHDILESEFRRILDDSLRTLRDDPTGFGSECR</sequence>
<gene>
    <name evidence="1" type="ORF">FYK55_26830</name>
</gene>
<evidence type="ECO:0000313" key="2">
    <source>
        <dbReference type="Proteomes" id="UP000324479"/>
    </source>
</evidence>
<evidence type="ECO:0000313" key="1">
    <source>
        <dbReference type="EMBL" id="KAA5538630.1"/>
    </source>
</evidence>
<comment type="caution">
    <text evidence="1">The sequence shown here is derived from an EMBL/GenBank/DDBJ whole genome shotgun (WGS) entry which is preliminary data.</text>
</comment>
<proteinExistence type="predicted"/>
<accession>A0A5M6CW72</accession>
<reference evidence="1 2" key="1">
    <citation type="submission" date="2019-08" db="EMBL/GenBank/DDBJ databases">
        <authorList>
            <person name="Dhanesh K."/>
            <person name="Kumar G."/>
            <person name="Sasikala C."/>
            <person name="Venkata Ramana C."/>
        </authorList>
    </citation>
    <scope>NUCLEOTIDE SEQUENCE [LARGE SCALE GENOMIC DNA]</scope>
    <source>
        <strain evidence="1 2">JC645</strain>
    </source>
</reference>
<protein>
    <submittedName>
        <fullName evidence="1">Uncharacterized protein</fullName>
    </submittedName>
</protein>
<keyword evidence="2" id="KW-1185">Reference proteome</keyword>
<dbReference type="Proteomes" id="UP000324479">
    <property type="component" value="Unassembled WGS sequence"/>
</dbReference>
<dbReference type="AlphaFoldDB" id="A0A5M6CW72"/>
<name>A0A5M6CW72_9BACT</name>
<dbReference type="EMBL" id="VWOX01000028">
    <property type="protein sequence ID" value="KAA5538630.1"/>
    <property type="molecule type" value="Genomic_DNA"/>
</dbReference>
<organism evidence="1 2">
    <name type="scientific">Roseiconus nitratireducens</name>
    <dbReference type="NCBI Taxonomy" id="2605748"/>
    <lineage>
        <taxon>Bacteria</taxon>
        <taxon>Pseudomonadati</taxon>
        <taxon>Planctomycetota</taxon>
        <taxon>Planctomycetia</taxon>
        <taxon>Pirellulales</taxon>
        <taxon>Pirellulaceae</taxon>
        <taxon>Roseiconus</taxon>
    </lineage>
</organism>
<dbReference type="RefSeq" id="WP_150079730.1">
    <property type="nucleotide sequence ID" value="NZ_VWOX01000028.1"/>
</dbReference>